<dbReference type="EMBL" id="CP007510">
    <property type="protein sequence ID" value="AHY45257.1"/>
    <property type="molecule type" value="Genomic_DNA"/>
</dbReference>
<sequence>MNAAETYQITLTREQLQLLCRATETCSRLVMGQMDMALDYLRNRDGEMINGYELTRAVEAITKPAQGFAPNQSGGVGWHATGDQLWDMFTQMRHRLAWDSAISQGVISAGEPRKWPEMGGVAYDAPTTLTGAGIKIERVTADDHQG</sequence>
<dbReference type="Proteomes" id="UP000025238">
    <property type="component" value="Plasmid pLIB119"/>
</dbReference>
<gene>
    <name evidence="1" type="ORF">UIB01_22495</name>
</gene>
<dbReference type="KEGG" id="pstu:UIB01_22495"/>
<dbReference type="AlphaFoldDB" id="A0A023WYF0"/>
<evidence type="ECO:0000313" key="1">
    <source>
        <dbReference type="EMBL" id="AHY45257.1"/>
    </source>
</evidence>
<proteinExistence type="predicted"/>
<name>A0A023WYF0_STUST</name>
<reference evidence="1 2" key="1">
    <citation type="submission" date="2014-03" db="EMBL/GenBank/DDBJ databases">
        <title>Complete genome sequence of Pseudomonas stutzeri 19SMN4.</title>
        <authorList>
            <person name="Brunet-Galmes I."/>
            <person name="Nogales B."/>
            <person name="Busquets A."/>
            <person name="Pena A."/>
            <person name="Gomila M."/>
            <person name="Garcia-Valdes E."/>
            <person name="Lalucat J."/>
            <person name="Bennasar A."/>
            <person name="Bosch R."/>
        </authorList>
    </citation>
    <scope>NUCLEOTIDE SEQUENCE [LARGE SCALE GENOMIC DNA]</scope>
    <source>
        <strain evidence="1 2">19SMN4</strain>
        <plasmid evidence="2">Plasmid pLIB119</plasmid>
    </source>
</reference>
<organism evidence="1 2">
    <name type="scientific">Stutzerimonas stutzeri</name>
    <name type="common">Pseudomonas stutzeri</name>
    <dbReference type="NCBI Taxonomy" id="316"/>
    <lineage>
        <taxon>Bacteria</taxon>
        <taxon>Pseudomonadati</taxon>
        <taxon>Pseudomonadota</taxon>
        <taxon>Gammaproteobacteria</taxon>
        <taxon>Pseudomonadales</taxon>
        <taxon>Pseudomonadaceae</taxon>
        <taxon>Stutzerimonas</taxon>
    </lineage>
</organism>
<protein>
    <submittedName>
        <fullName evidence="1">Uncharacterized protein</fullName>
    </submittedName>
</protein>
<keyword evidence="1" id="KW-0614">Plasmid</keyword>
<dbReference type="PATRIC" id="fig|316.97.peg.4506"/>
<geneLocation type="plasmid" evidence="1 2">
    <name>pLIB119</name>
</geneLocation>
<evidence type="ECO:0000313" key="2">
    <source>
        <dbReference type="Proteomes" id="UP000025238"/>
    </source>
</evidence>
<accession>A0A023WYF0</accession>